<dbReference type="PROSITE" id="PS51900">
    <property type="entry name" value="CB"/>
    <property type="match status" value="1"/>
</dbReference>
<feature type="region of interest" description="Disordered" evidence="6">
    <location>
        <begin position="403"/>
        <end position="442"/>
    </location>
</feature>
<evidence type="ECO:0000313" key="9">
    <source>
        <dbReference type="EMBL" id="AHG20712.1"/>
    </source>
</evidence>
<name>W0LEK6_9GAMM</name>
<dbReference type="PANTHER" id="PTHR30629">
    <property type="entry name" value="PROPHAGE INTEGRASE"/>
    <property type="match status" value="1"/>
</dbReference>
<evidence type="ECO:0008006" key="11">
    <source>
        <dbReference type="Google" id="ProtNLM"/>
    </source>
</evidence>
<protein>
    <recommendedName>
        <fullName evidence="11">Integrase</fullName>
    </recommendedName>
</protein>
<dbReference type="STRING" id="1441930.Z042_14660"/>
<reference evidence="9 10" key="1">
    <citation type="submission" date="2014-01" db="EMBL/GenBank/DDBJ databases">
        <title>Isolation of Serratia multitudinisentens RB-25 from Ex-Landfill site.</title>
        <authorList>
            <person name="Robson E.H.J."/>
        </authorList>
    </citation>
    <scope>NUCLEOTIDE SEQUENCE [LARGE SCALE GENOMIC DNA]</scope>
    <source>
        <strain evidence="9 10">RB-25</strain>
    </source>
</reference>
<evidence type="ECO:0000256" key="1">
    <source>
        <dbReference type="ARBA" id="ARBA00008857"/>
    </source>
</evidence>
<reference evidence="9 10" key="2">
    <citation type="submission" date="2015-03" db="EMBL/GenBank/DDBJ databases">
        <authorList>
            <person name="Chan K.-G."/>
        </authorList>
    </citation>
    <scope>NUCLEOTIDE SEQUENCE [LARGE SCALE GENOMIC DNA]</scope>
    <source>
        <strain evidence="9 10">RB-25</strain>
    </source>
</reference>
<organism evidence="9 10">
    <name type="scientific">Chania multitudinisentens RB-25</name>
    <dbReference type="NCBI Taxonomy" id="1441930"/>
    <lineage>
        <taxon>Bacteria</taxon>
        <taxon>Pseudomonadati</taxon>
        <taxon>Pseudomonadota</taxon>
        <taxon>Gammaproteobacteria</taxon>
        <taxon>Enterobacterales</taxon>
        <taxon>Yersiniaceae</taxon>
        <taxon>Chania</taxon>
    </lineage>
</organism>
<dbReference type="Pfam" id="PF00589">
    <property type="entry name" value="Phage_integrase"/>
    <property type="match status" value="1"/>
</dbReference>
<dbReference type="InterPro" id="IPR013762">
    <property type="entry name" value="Integrase-like_cat_sf"/>
</dbReference>
<dbReference type="SUPFAM" id="SSF56349">
    <property type="entry name" value="DNA breaking-rejoining enzymes"/>
    <property type="match status" value="1"/>
</dbReference>
<dbReference type="InterPro" id="IPR011010">
    <property type="entry name" value="DNA_brk_join_enz"/>
</dbReference>
<proteinExistence type="inferred from homology"/>
<dbReference type="InterPro" id="IPR050808">
    <property type="entry name" value="Phage_Integrase"/>
</dbReference>
<dbReference type="PANTHER" id="PTHR30629:SF2">
    <property type="entry name" value="PROPHAGE INTEGRASE INTS-RELATED"/>
    <property type="match status" value="1"/>
</dbReference>
<keyword evidence="10" id="KW-1185">Reference proteome</keyword>
<dbReference type="AlphaFoldDB" id="W0LEK6"/>
<feature type="domain" description="Tyr recombinase" evidence="7">
    <location>
        <begin position="202"/>
        <end position="389"/>
    </location>
</feature>
<dbReference type="InterPro" id="IPR053876">
    <property type="entry name" value="Phage_int_M"/>
</dbReference>
<feature type="compositionally biased region" description="Pro residues" evidence="6">
    <location>
        <begin position="413"/>
        <end position="424"/>
    </location>
</feature>
<dbReference type="InterPro" id="IPR025166">
    <property type="entry name" value="Integrase_DNA_bind_dom"/>
</dbReference>
<dbReference type="Proteomes" id="UP000019030">
    <property type="component" value="Chromosome"/>
</dbReference>
<dbReference type="Gene3D" id="3.30.160.390">
    <property type="entry name" value="Integrase, DNA-binding domain"/>
    <property type="match status" value="1"/>
</dbReference>
<dbReference type="EMBL" id="CP007044">
    <property type="protein sequence ID" value="AHG20712.1"/>
    <property type="molecule type" value="Genomic_DNA"/>
</dbReference>
<dbReference type="Gene3D" id="1.10.443.10">
    <property type="entry name" value="Intergrase catalytic core"/>
    <property type="match status" value="1"/>
</dbReference>
<evidence type="ECO:0000259" key="8">
    <source>
        <dbReference type="PROSITE" id="PS51900"/>
    </source>
</evidence>
<keyword evidence="2" id="KW-0229">DNA integration</keyword>
<evidence type="ECO:0000256" key="6">
    <source>
        <dbReference type="SAM" id="MobiDB-lite"/>
    </source>
</evidence>
<dbReference type="PROSITE" id="PS51898">
    <property type="entry name" value="TYR_RECOMBINASE"/>
    <property type="match status" value="1"/>
</dbReference>
<dbReference type="InterPro" id="IPR002104">
    <property type="entry name" value="Integrase_catalytic"/>
</dbReference>
<evidence type="ECO:0000256" key="4">
    <source>
        <dbReference type="ARBA" id="ARBA00023172"/>
    </source>
</evidence>
<dbReference type="CDD" id="cd00801">
    <property type="entry name" value="INT_P4_C"/>
    <property type="match status" value="1"/>
</dbReference>
<dbReference type="PATRIC" id="fig|1441930.4.peg.2899"/>
<comment type="similarity">
    <text evidence="1">Belongs to the 'phage' integrase family.</text>
</comment>
<gene>
    <name evidence="9" type="ORF">Z042_14660</name>
</gene>
<dbReference type="Gene3D" id="1.10.150.130">
    <property type="match status" value="1"/>
</dbReference>
<sequence>MALTEITVRQARATGKDYTLYDSHGLSLSIRAQGGKAWLFRYHWHGQQKRLSLGTYPAIGLKAARQRRDEARTLVVQGIDPRTLRQPKTSPSVLTFHTVYQHWYDFRALSLKTGRQSTLSQIERIFKKDVLPHLGERPIHDIKRTDLLNVLNRIEQRRAYTTAEKVRTWFKQLFRYALVKHNLDTHPATELNIVAHPKPPVAHNPYLHMHELPAFLHTLHQYPSLITQLGIRLLLLTGVRTGELRHATPEQFDLPNNLWLIPPENVKQLQRQTKEGKAVLPYIVPLTRQARLIIDYLFQQKTSAQHYLLPSRSDPKQPISENTLNGTLKRMGYTNRLTGHGIRATLSTALNELGYPGEWIEAQLSHADPNKIRAAYNHAAYIEQRRSMMQDWADRLDQWEQEGTQNGQTEPVPVIPAKPKPVPSQPDSQQQETAAQAQNAPNPILTIISRKEQRPQPMLTDIQRQRAKQLETFEAAHNLPLPAFARLAGKSRDQITRDIKAGRLLALSLGKAPLIKHILTHTQGTDPWHLYHALTEPLEEEGGAVIDQLTAQNLKTLTRELCRQLQRT</sequence>
<feature type="domain" description="Core-binding (CB)" evidence="8">
    <location>
        <begin position="94"/>
        <end position="178"/>
    </location>
</feature>
<dbReference type="eggNOG" id="COG0582">
    <property type="taxonomic scope" value="Bacteria"/>
</dbReference>
<dbReference type="KEGG" id="sfo:Z042_14660"/>
<dbReference type="InterPro" id="IPR038488">
    <property type="entry name" value="Integrase_DNA-bd_sf"/>
</dbReference>
<dbReference type="HOGENOM" id="CLU_027562_0_0_6"/>
<dbReference type="GO" id="GO:0015074">
    <property type="term" value="P:DNA integration"/>
    <property type="evidence" value="ECO:0007669"/>
    <property type="project" value="UniProtKB-KW"/>
</dbReference>
<evidence type="ECO:0000256" key="2">
    <source>
        <dbReference type="ARBA" id="ARBA00022908"/>
    </source>
</evidence>
<dbReference type="Pfam" id="PF22022">
    <property type="entry name" value="Phage_int_M"/>
    <property type="match status" value="1"/>
</dbReference>
<accession>W0LEK6</accession>
<evidence type="ECO:0000256" key="3">
    <source>
        <dbReference type="ARBA" id="ARBA00023125"/>
    </source>
</evidence>
<keyword evidence="4" id="KW-0233">DNA recombination</keyword>
<dbReference type="OrthoDB" id="5589990at2"/>
<dbReference type="GO" id="GO:0006310">
    <property type="term" value="P:DNA recombination"/>
    <property type="evidence" value="ECO:0007669"/>
    <property type="project" value="UniProtKB-KW"/>
</dbReference>
<dbReference type="InterPro" id="IPR044068">
    <property type="entry name" value="CB"/>
</dbReference>
<dbReference type="InterPro" id="IPR010998">
    <property type="entry name" value="Integrase_recombinase_N"/>
</dbReference>
<dbReference type="GO" id="GO:0003677">
    <property type="term" value="F:DNA binding"/>
    <property type="evidence" value="ECO:0007669"/>
    <property type="project" value="UniProtKB-UniRule"/>
</dbReference>
<dbReference type="Pfam" id="PF13356">
    <property type="entry name" value="Arm-DNA-bind_3"/>
    <property type="match status" value="1"/>
</dbReference>
<evidence type="ECO:0000259" key="7">
    <source>
        <dbReference type="PROSITE" id="PS51898"/>
    </source>
</evidence>
<evidence type="ECO:0000256" key="5">
    <source>
        <dbReference type="PROSITE-ProRule" id="PRU01248"/>
    </source>
</evidence>
<keyword evidence="3 5" id="KW-0238">DNA-binding</keyword>
<evidence type="ECO:0000313" key="10">
    <source>
        <dbReference type="Proteomes" id="UP000019030"/>
    </source>
</evidence>
<dbReference type="RefSeq" id="WP_024914298.1">
    <property type="nucleotide sequence ID" value="NZ_CP007044.2"/>
</dbReference>
<feature type="compositionally biased region" description="Low complexity" evidence="6">
    <location>
        <begin position="429"/>
        <end position="440"/>
    </location>
</feature>